<organism evidence="2 3">
    <name type="scientific">Acidovorax kalamii</name>
    <dbReference type="NCBI Taxonomy" id="2004485"/>
    <lineage>
        <taxon>Bacteria</taxon>
        <taxon>Pseudomonadati</taxon>
        <taxon>Pseudomonadota</taxon>
        <taxon>Betaproteobacteria</taxon>
        <taxon>Burkholderiales</taxon>
        <taxon>Comamonadaceae</taxon>
        <taxon>Acidovorax</taxon>
    </lineage>
</organism>
<dbReference type="Pfam" id="PF01965">
    <property type="entry name" value="DJ-1_PfpI"/>
    <property type="match status" value="1"/>
</dbReference>
<evidence type="ECO:0000259" key="1">
    <source>
        <dbReference type="Pfam" id="PF01965"/>
    </source>
</evidence>
<gene>
    <name evidence="2" type="ORF">CBY09_11865</name>
</gene>
<keyword evidence="3" id="KW-1185">Reference proteome</keyword>
<dbReference type="InterPro" id="IPR052158">
    <property type="entry name" value="INH-QAR"/>
</dbReference>
<sequence length="211" mass="22601">MRISILTFDAFNDLDSLVAFGMLSRIALLGDTDWQVRIASPTPRVTSMNGLTIDAHEDLSRLAQADAVLVGSGMKTREVANTPALMEQLRALNPERQLLAAQCSGTFLLSRLGLLNGTPACTDLTSKPWVVESGVDVVPRAFTARGNVATAGGCLASQYLVAWLVARLKGLDAAREVLHYFAPVGEKQEFIDRALSHVVPTLELQAAAQAA</sequence>
<protein>
    <submittedName>
        <fullName evidence="2">AraC family transcriptional regulator</fullName>
    </submittedName>
</protein>
<dbReference type="EMBL" id="NOIG01000008">
    <property type="protein sequence ID" value="OYD49663.1"/>
    <property type="molecule type" value="Genomic_DNA"/>
</dbReference>
<dbReference type="Gene3D" id="3.40.50.880">
    <property type="match status" value="1"/>
</dbReference>
<proteinExistence type="predicted"/>
<dbReference type="RefSeq" id="WP_094289773.1">
    <property type="nucleotide sequence ID" value="NZ_NOIG01000008.1"/>
</dbReference>
<dbReference type="PANTHER" id="PTHR43130:SF2">
    <property type="entry name" value="DJ-1_PFPI DOMAIN-CONTAINING PROTEIN"/>
    <property type="match status" value="1"/>
</dbReference>
<dbReference type="AlphaFoldDB" id="A0A235ELN1"/>
<name>A0A235ELN1_9BURK</name>
<feature type="domain" description="DJ-1/PfpI" evidence="1">
    <location>
        <begin position="1"/>
        <end position="156"/>
    </location>
</feature>
<dbReference type="InterPro" id="IPR029062">
    <property type="entry name" value="Class_I_gatase-like"/>
</dbReference>
<dbReference type="GO" id="GO:0006355">
    <property type="term" value="P:regulation of DNA-templated transcription"/>
    <property type="evidence" value="ECO:0007669"/>
    <property type="project" value="TreeGrafter"/>
</dbReference>
<dbReference type="PANTHER" id="PTHR43130">
    <property type="entry name" value="ARAC-FAMILY TRANSCRIPTIONAL REGULATOR"/>
    <property type="match status" value="1"/>
</dbReference>
<comment type="caution">
    <text evidence="2">The sequence shown here is derived from an EMBL/GenBank/DDBJ whole genome shotgun (WGS) entry which is preliminary data.</text>
</comment>
<reference evidence="2 3" key="1">
    <citation type="submission" date="2017-07" db="EMBL/GenBank/DDBJ databases">
        <title>Acidovorax KNDSW TSA 6 genome sequence and assembly.</title>
        <authorList>
            <person name="Mayilraj S."/>
        </authorList>
    </citation>
    <scope>NUCLEOTIDE SEQUENCE [LARGE SCALE GENOMIC DNA]</scope>
    <source>
        <strain evidence="2 3">KNDSW-TSA6</strain>
    </source>
</reference>
<accession>A0A235ELN1</accession>
<dbReference type="InterPro" id="IPR002818">
    <property type="entry name" value="DJ-1/PfpI"/>
</dbReference>
<evidence type="ECO:0000313" key="3">
    <source>
        <dbReference type="Proteomes" id="UP000215441"/>
    </source>
</evidence>
<evidence type="ECO:0000313" key="2">
    <source>
        <dbReference type="EMBL" id="OYD49663.1"/>
    </source>
</evidence>
<dbReference type="SUPFAM" id="SSF52317">
    <property type="entry name" value="Class I glutamine amidotransferase-like"/>
    <property type="match status" value="1"/>
</dbReference>
<dbReference type="Proteomes" id="UP000215441">
    <property type="component" value="Unassembled WGS sequence"/>
</dbReference>
<dbReference type="OrthoDB" id="3210279at2"/>